<evidence type="ECO:0000259" key="1">
    <source>
        <dbReference type="Pfam" id="PF04754"/>
    </source>
</evidence>
<dbReference type="PANTHER" id="PTHR34611:SF2">
    <property type="entry name" value="INACTIVE RECOMBINATION-PROMOTING NUCLEASE-LIKE PROTEIN RPNE-RELATED"/>
    <property type="match status" value="1"/>
</dbReference>
<dbReference type="RefSeq" id="WP_328984857.1">
    <property type="nucleotide sequence ID" value="NZ_CP121472.1"/>
</dbReference>
<dbReference type="Pfam" id="PF04754">
    <property type="entry name" value="Transposase_31"/>
    <property type="match status" value="1"/>
</dbReference>
<keyword evidence="3" id="KW-1185">Reference proteome</keyword>
<dbReference type="InterPro" id="IPR006842">
    <property type="entry name" value="Transposase_31"/>
</dbReference>
<organism evidence="2 3">
    <name type="scientific">Thiorhodovibrio winogradskyi</name>
    <dbReference type="NCBI Taxonomy" id="77007"/>
    <lineage>
        <taxon>Bacteria</taxon>
        <taxon>Pseudomonadati</taxon>
        <taxon>Pseudomonadota</taxon>
        <taxon>Gammaproteobacteria</taxon>
        <taxon>Chromatiales</taxon>
        <taxon>Chromatiaceae</taxon>
        <taxon>Thiorhodovibrio</taxon>
    </lineage>
</organism>
<reference evidence="2 3" key="1">
    <citation type="journal article" date="2023" name="Microorganisms">
        <title>Thiorhodovibrio frisius and Trv. litoralis spp. nov., Two Novel Members from a Clade of Fastidious Purple Sulfur Bacteria That Exhibit Unique Red-Shifted Light-Harvesting Capabilities.</title>
        <authorList>
            <person name="Methner A."/>
            <person name="Kuzyk S.B."/>
            <person name="Petersen J."/>
            <person name="Bauer S."/>
            <person name="Brinkmann H."/>
            <person name="Sichau K."/>
            <person name="Wanner G."/>
            <person name="Wolf J."/>
            <person name="Neumann-Schaal M."/>
            <person name="Henke P."/>
            <person name="Tank M."/>
            <person name="Sproer C."/>
            <person name="Bunk B."/>
            <person name="Overmann J."/>
        </authorList>
    </citation>
    <scope>NUCLEOTIDE SEQUENCE [LARGE SCALE GENOMIC DNA]</scope>
    <source>
        <strain evidence="2 3">DSM 6702</strain>
    </source>
</reference>
<proteinExistence type="predicted"/>
<name>A0ABZ0SH61_9GAMM</name>
<dbReference type="InterPro" id="IPR051699">
    <property type="entry name" value="Rpn/YhgA-like_nuclease"/>
</dbReference>
<gene>
    <name evidence="2" type="ORF">Thiowin_04215</name>
</gene>
<sequence length="316" mass="36398">MTTTPTPHDCFFRENFVRPVIARDFLGQTLPPALLADLDLERLVISPDTFVTEALRKIYSDLIYQIPYRGSTTLSVYLLFEHKSQPEHWVLLQLLRYMVASGELYRDQNPKAKRLPPIYPLVLYHGQQQWRAPAHFHDLIDPLPESIKPYVPQFGYALHDISARSATDIKGGVLSRLVQLALRHIYSDQPEERLRELLGLIAKVGRDATALDILESLLRYYVQGTGRLDERQARTLIEQTFPGEPLMETFIDRYIAQGEQRGEERGQARSLLRLIERKFGPPSEPILTRITEADSNTLLIWFDRAIDARSLDEVLH</sequence>
<dbReference type="EMBL" id="CP121472">
    <property type="protein sequence ID" value="WPL19111.1"/>
    <property type="molecule type" value="Genomic_DNA"/>
</dbReference>
<dbReference type="Proteomes" id="UP001432180">
    <property type="component" value="Chromosome"/>
</dbReference>
<protein>
    <submittedName>
        <fullName evidence="2">Transposase</fullName>
    </submittedName>
</protein>
<accession>A0ABZ0SH61</accession>
<feature type="domain" description="Transposase (putative) YhgA-like" evidence="1">
    <location>
        <begin position="6"/>
        <end position="204"/>
    </location>
</feature>
<dbReference type="PANTHER" id="PTHR34611">
    <property type="match status" value="1"/>
</dbReference>
<evidence type="ECO:0000313" key="3">
    <source>
        <dbReference type="Proteomes" id="UP001432180"/>
    </source>
</evidence>
<evidence type="ECO:0000313" key="2">
    <source>
        <dbReference type="EMBL" id="WPL19111.1"/>
    </source>
</evidence>